<feature type="transmembrane region" description="Helical" evidence="1">
    <location>
        <begin position="214"/>
        <end position="233"/>
    </location>
</feature>
<feature type="transmembrane region" description="Helical" evidence="1">
    <location>
        <begin position="166"/>
        <end position="194"/>
    </location>
</feature>
<dbReference type="AlphaFoldDB" id="A0A168MB63"/>
<keyword evidence="1" id="KW-0812">Transmembrane</keyword>
<dbReference type="PROSITE" id="PS51257">
    <property type="entry name" value="PROKAR_LIPOPROTEIN"/>
    <property type="match status" value="1"/>
</dbReference>
<feature type="transmembrane region" description="Helical" evidence="1">
    <location>
        <begin position="20"/>
        <end position="39"/>
    </location>
</feature>
<dbReference type="EMBL" id="LVJH01000007">
    <property type="protein sequence ID" value="OAB44460.1"/>
    <property type="molecule type" value="Genomic_DNA"/>
</dbReference>
<proteinExistence type="predicted"/>
<accession>A0A168MB63</accession>
<feature type="transmembrane region" description="Helical" evidence="1">
    <location>
        <begin position="141"/>
        <end position="159"/>
    </location>
</feature>
<protein>
    <submittedName>
        <fullName evidence="2">Multidrug ABC transporter permease</fullName>
    </submittedName>
</protein>
<keyword evidence="1" id="KW-0472">Membrane</keyword>
<dbReference type="Proteomes" id="UP000076967">
    <property type="component" value="Unassembled WGS sequence"/>
</dbReference>
<dbReference type="STRING" id="494026.PGLA_07335"/>
<name>A0A168MB63_9BACL</name>
<keyword evidence="3" id="KW-1185">Reference proteome</keyword>
<keyword evidence="1" id="KW-1133">Transmembrane helix</keyword>
<evidence type="ECO:0000313" key="2">
    <source>
        <dbReference type="EMBL" id="OAB44460.1"/>
    </source>
</evidence>
<gene>
    <name evidence="2" type="ORF">PGLA_07335</name>
</gene>
<dbReference type="CDD" id="cd21809">
    <property type="entry name" value="ABC-2_lan_permease-like"/>
    <property type="match status" value="1"/>
</dbReference>
<dbReference type="Pfam" id="PF12730">
    <property type="entry name" value="ABC2_membrane_4"/>
    <property type="match status" value="1"/>
</dbReference>
<dbReference type="RefSeq" id="WP_068530930.1">
    <property type="nucleotide sequence ID" value="NZ_LVJH01000007.1"/>
</dbReference>
<reference evidence="2 3" key="1">
    <citation type="submission" date="2016-03" db="EMBL/GenBank/DDBJ databases">
        <title>Draft genome sequence of Paenibacillus glacialis DSM 22343.</title>
        <authorList>
            <person name="Shin S.-K."/>
            <person name="Yi H."/>
        </authorList>
    </citation>
    <scope>NUCLEOTIDE SEQUENCE [LARGE SCALE GENOMIC DNA]</scope>
    <source>
        <strain evidence="2 3">DSM 22343</strain>
    </source>
</reference>
<dbReference type="PANTHER" id="PTHR37305:SF1">
    <property type="entry name" value="MEMBRANE PROTEIN"/>
    <property type="match status" value="1"/>
</dbReference>
<sequence length="243" mass="27586">MLKRCIQAEWLKLRHSRMWLILLVLPVFSVLIGCANYYFNQAALQNGWYSLWTQVSLFYGEFFLPVLIAICSAYVCRLEHMNKNWNSVMTAPVSVAHIFISKLVIVGALILIVQFFFITLYFCAGKLFGLPLQLPVETFGWIIRGWFASITIGAIQLWLSMQIRSFAIPIGISVCAVFIGLGMYVMNLGMFFPYSLLTIGMGVISQESLTNSDIIQFLAMNIIFIVIISVLTIRRLKKVDVMA</sequence>
<evidence type="ECO:0000256" key="1">
    <source>
        <dbReference type="SAM" id="Phobius"/>
    </source>
</evidence>
<feature type="transmembrane region" description="Helical" evidence="1">
    <location>
        <begin position="51"/>
        <end position="75"/>
    </location>
</feature>
<evidence type="ECO:0000313" key="3">
    <source>
        <dbReference type="Proteomes" id="UP000076967"/>
    </source>
</evidence>
<feature type="transmembrane region" description="Helical" evidence="1">
    <location>
        <begin position="95"/>
        <end position="121"/>
    </location>
</feature>
<dbReference type="PANTHER" id="PTHR37305">
    <property type="entry name" value="INTEGRAL MEMBRANE PROTEIN-RELATED"/>
    <property type="match status" value="1"/>
</dbReference>
<organism evidence="2 3">
    <name type="scientific">Paenibacillus glacialis</name>
    <dbReference type="NCBI Taxonomy" id="494026"/>
    <lineage>
        <taxon>Bacteria</taxon>
        <taxon>Bacillati</taxon>
        <taxon>Bacillota</taxon>
        <taxon>Bacilli</taxon>
        <taxon>Bacillales</taxon>
        <taxon>Paenibacillaceae</taxon>
        <taxon>Paenibacillus</taxon>
    </lineage>
</organism>
<dbReference type="OrthoDB" id="9781996at2"/>
<comment type="caution">
    <text evidence="2">The sequence shown here is derived from an EMBL/GenBank/DDBJ whole genome shotgun (WGS) entry which is preliminary data.</text>
</comment>